<dbReference type="InterPro" id="IPR054724">
    <property type="entry name" value="DNM3A_N"/>
</dbReference>
<feature type="region of interest" description="Disordered" evidence="1">
    <location>
        <begin position="19"/>
        <end position="88"/>
    </location>
</feature>
<comment type="caution">
    <text evidence="3">The sequence shown here is derived from an EMBL/GenBank/DDBJ whole genome shotgun (WGS) entry which is preliminary data.</text>
</comment>
<proteinExistence type="predicted"/>
<evidence type="ECO:0000259" key="2">
    <source>
        <dbReference type="Pfam" id="PF22855"/>
    </source>
</evidence>
<dbReference type="AlphaFoldDB" id="A0A6A4RRW7"/>
<reference evidence="3 4" key="1">
    <citation type="submission" date="2019-06" db="EMBL/GenBank/DDBJ databases">
        <title>Draft genomes of female and male turbot (Scophthalmus maximus).</title>
        <authorList>
            <person name="Xu H."/>
            <person name="Xu X.-W."/>
            <person name="Shao C."/>
            <person name="Chen S."/>
        </authorList>
    </citation>
    <scope>NUCLEOTIDE SEQUENCE [LARGE SCALE GENOMIC DNA]</scope>
    <source>
        <strain evidence="3">Ysfricsl-2016a</strain>
        <tissue evidence="3">Blood</tissue>
    </source>
</reference>
<dbReference type="EMBL" id="VEVO01002061">
    <property type="protein sequence ID" value="KAF0021772.1"/>
    <property type="molecule type" value="Genomic_DNA"/>
</dbReference>
<dbReference type="Proteomes" id="UP000438429">
    <property type="component" value="Unassembled WGS sequence"/>
</dbReference>
<name>A0A6A4RRW7_SCOMX</name>
<sequence length="127" mass="14676">MGLDEGALQFSQTQTVFRLVSQEMATSDPCPNAPPTPPEETEASPSPRKKRGRRKLEQTEKKEDEPDDRNCDSPKEVETGRLRRRPVPRVTFQAGDPYYISRRQREEWLSRWKMEVGENQVSVCVDL</sequence>
<evidence type="ECO:0000256" key="1">
    <source>
        <dbReference type="SAM" id="MobiDB-lite"/>
    </source>
</evidence>
<feature type="domain" description="DNA (cytosine-5)-methyltransferase N-terminal" evidence="2">
    <location>
        <begin position="81"/>
        <end position="119"/>
    </location>
</feature>
<evidence type="ECO:0000313" key="4">
    <source>
        <dbReference type="Proteomes" id="UP000438429"/>
    </source>
</evidence>
<dbReference type="Pfam" id="PF22855">
    <property type="entry name" value="DNM3A_N"/>
    <property type="match status" value="1"/>
</dbReference>
<evidence type="ECO:0000313" key="3">
    <source>
        <dbReference type="EMBL" id="KAF0021772.1"/>
    </source>
</evidence>
<organism evidence="3 4">
    <name type="scientific">Scophthalmus maximus</name>
    <name type="common">Turbot</name>
    <name type="synonym">Psetta maxima</name>
    <dbReference type="NCBI Taxonomy" id="52904"/>
    <lineage>
        <taxon>Eukaryota</taxon>
        <taxon>Metazoa</taxon>
        <taxon>Chordata</taxon>
        <taxon>Craniata</taxon>
        <taxon>Vertebrata</taxon>
        <taxon>Euteleostomi</taxon>
        <taxon>Actinopterygii</taxon>
        <taxon>Neopterygii</taxon>
        <taxon>Teleostei</taxon>
        <taxon>Neoteleostei</taxon>
        <taxon>Acanthomorphata</taxon>
        <taxon>Carangaria</taxon>
        <taxon>Pleuronectiformes</taxon>
        <taxon>Pleuronectoidei</taxon>
        <taxon>Scophthalmidae</taxon>
        <taxon>Scophthalmus</taxon>
    </lineage>
</organism>
<feature type="compositionally biased region" description="Basic and acidic residues" evidence="1">
    <location>
        <begin position="55"/>
        <end position="81"/>
    </location>
</feature>
<protein>
    <recommendedName>
        <fullName evidence="2">DNA (cytosine-5)-methyltransferase N-terminal domain-containing protein</fullName>
    </recommendedName>
</protein>
<accession>A0A6A4RRW7</accession>
<gene>
    <name evidence="3" type="ORF">F2P81_025975</name>
</gene>